<dbReference type="Gene3D" id="1.10.260.40">
    <property type="entry name" value="lambda repressor-like DNA-binding domains"/>
    <property type="match status" value="1"/>
</dbReference>
<dbReference type="SMART" id="SM00354">
    <property type="entry name" value="HTH_LACI"/>
    <property type="match status" value="1"/>
</dbReference>
<gene>
    <name evidence="5" type="ORF">SAMN05216180_0228</name>
</gene>
<evidence type="ECO:0000313" key="5">
    <source>
        <dbReference type="EMBL" id="SEM49234.1"/>
    </source>
</evidence>
<keyword evidence="6" id="KW-1185">Reference proteome</keyword>
<evidence type="ECO:0000256" key="1">
    <source>
        <dbReference type="ARBA" id="ARBA00023015"/>
    </source>
</evidence>
<feature type="domain" description="HTH lacI-type" evidence="4">
    <location>
        <begin position="8"/>
        <end position="62"/>
    </location>
</feature>
<dbReference type="InterPro" id="IPR010982">
    <property type="entry name" value="Lambda_DNA-bd_dom_sf"/>
</dbReference>
<protein>
    <submittedName>
        <fullName evidence="5">Transcriptional regulator, LacI family</fullName>
    </submittedName>
</protein>
<dbReference type="GO" id="GO:0003700">
    <property type="term" value="F:DNA-binding transcription factor activity"/>
    <property type="evidence" value="ECO:0007669"/>
    <property type="project" value="TreeGrafter"/>
</dbReference>
<proteinExistence type="predicted"/>
<dbReference type="CDD" id="cd06267">
    <property type="entry name" value="PBP1_LacI_sugar_binding-like"/>
    <property type="match status" value="1"/>
</dbReference>
<dbReference type="SUPFAM" id="SSF53822">
    <property type="entry name" value="Periplasmic binding protein-like I"/>
    <property type="match status" value="1"/>
</dbReference>
<name>A0A1H7YTN7_9FIRM</name>
<dbReference type="EMBL" id="FOCG01000001">
    <property type="protein sequence ID" value="SEM49234.1"/>
    <property type="molecule type" value="Genomic_DNA"/>
</dbReference>
<evidence type="ECO:0000256" key="2">
    <source>
        <dbReference type="ARBA" id="ARBA00023125"/>
    </source>
</evidence>
<dbReference type="PROSITE" id="PS50932">
    <property type="entry name" value="HTH_LACI_2"/>
    <property type="match status" value="1"/>
</dbReference>
<dbReference type="PANTHER" id="PTHR30146:SF109">
    <property type="entry name" value="HTH-TYPE TRANSCRIPTIONAL REGULATOR GALS"/>
    <property type="match status" value="1"/>
</dbReference>
<keyword evidence="3" id="KW-0804">Transcription</keyword>
<dbReference type="OrthoDB" id="2026446at2"/>
<dbReference type="InterPro" id="IPR046335">
    <property type="entry name" value="LacI/GalR-like_sensor"/>
</dbReference>
<dbReference type="InterPro" id="IPR000843">
    <property type="entry name" value="HTH_LacI"/>
</dbReference>
<dbReference type="InterPro" id="IPR028082">
    <property type="entry name" value="Peripla_BP_I"/>
</dbReference>
<dbReference type="RefSeq" id="WP_092750825.1">
    <property type="nucleotide sequence ID" value="NZ_FOCG01000001.1"/>
</dbReference>
<evidence type="ECO:0000259" key="4">
    <source>
        <dbReference type="PROSITE" id="PS50932"/>
    </source>
</evidence>
<dbReference type="STRING" id="474960.SAMN05216180_0228"/>
<dbReference type="SUPFAM" id="SSF47413">
    <property type="entry name" value="lambda repressor-like DNA-binding domains"/>
    <property type="match status" value="1"/>
</dbReference>
<dbReference type="Gene3D" id="3.40.50.2300">
    <property type="match status" value="2"/>
</dbReference>
<accession>A0A1H7YTN7</accession>
<keyword evidence="2" id="KW-0238">DNA-binding</keyword>
<dbReference type="CDD" id="cd01392">
    <property type="entry name" value="HTH_LacI"/>
    <property type="match status" value="1"/>
</dbReference>
<dbReference type="GO" id="GO:0000976">
    <property type="term" value="F:transcription cis-regulatory region binding"/>
    <property type="evidence" value="ECO:0007669"/>
    <property type="project" value="TreeGrafter"/>
</dbReference>
<organism evidence="5 6">
    <name type="scientific">Hydrogenoanaerobacterium saccharovorans</name>
    <dbReference type="NCBI Taxonomy" id="474960"/>
    <lineage>
        <taxon>Bacteria</taxon>
        <taxon>Bacillati</taxon>
        <taxon>Bacillota</taxon>
        <taxon>Clostridia</taxon>
        <taxon>Eubacteriales</taxon>
        <taxon>Oscillospiraceae</taxon>
        <taxon>Hydrogenoanaerobacterium</taxon>
    </lineage>
</organism>
<dbReference type="Proteomes" id="UP000199158">
    <property type="component" value="Unassembled WGS sequence"/>
</dbReference>
<sequence length="336" mass="38241">MDNQFKRVTRADVAKHAGVSETIVSYVVNNNRYVDKTKRQRVEKAIRELNYRPNNIARALKGKNSNHIIFIADQITNEHFSQIISEMDKYAYDMGYLISLCANRNTEEFVSQIISRQYDGIIISSISFPEDYIRQFISARIPTVLLLNRQYNDLDGVGKIGTGLYTGARECVKHLVEKGRKNILYLDRISAHGHFSSMEDLRFRGFAEQMQESGLPISEQNIITGCKTPDEVVQKIHKRMQSGFAVDAIFGRNDKLACIGMRAVMEMGYKVPQDISVIGFDNSSLSQYTSPTLTTVEMQRKEIGKAAIEMLHQMIDEGKIPQLVELSTRLIERQST</sequence>
<reference evidence="5 6" key="1">
    <citation type="submission" date="2016-10" db="EMBL/GenBank/DDBJ databases">
        <authorList>
            <person name="de Groot N.N."/>
        </authorList>
    </citation>
    <scope>NUCLEOTIDE SEQUENCE [LARGE SCALE GENOMIC DNA]</scope>
    <source>
        <strain evidence="5 6">CGMCC 1.5070</strain>
    </source>
</reference>
<evidence type="ECO:0000256" key="3">
    <source>
        <dbReference type="ARBA" id="ARBA00023163"/>
    </source>
</evidence>
<dbReference type="AlphaFoldDB" id="A0A1H7YTN7"/>
<keyword evidence="1" id="KW-0805">Transcription regulation</keyword>
<dbReference type="Pfam" id="PF13377">
    <property type="entry name" value="Peripla_BP_3"/>
    <property type="match status" value="1"/>
</dbReference>
<evidence type="ECO:0000313" key="6">
    <source>
        <dbReference type="Proteomes" id="UP000199158"/>
    </source>
</evidence>
<dbReference type="Pfam" id="PF00356">
    <property type="entry name" value="LacI"/>
    <property type="match status" value="1"/>
</dbReference>
<dbReference type="PANTHER" id="PTHR30146">
    <property type="entry name" value="LACI-RELATED TRANSCRIPTIONAL REPRESSOR"/>
    <property type="match status" value="1"/>
</dbReference>